<dbReference type="InterPro" id="IPR001810">
    <property type="entry name" value="F-box_dom"/>
</dbReference>
<dbReference type="GO" id="GO:0031146">
    <property type="term" value="P:SCF-dependent proteasomal ubiquitin-dependent protein catabolic process"/>
    <property type="evidence" value="ECO:0007669"/>
    <property type="project" value="TreeGrafter"/>
</dbReference>
<dbReference type="Proteomes" id="UP000887567">
    <property type="component" value="Unplaced"/>
</dbReference>
<reference evidence="2" key="1">
    <citation type="submission" date="2022-11" db="UniProtKB">
        <authorList>
            <consortium name="EnsemblMetazoa"/>
        </authorList>
    </citation>
    <scope>IDENTIFICATION</scope>
</reference>
<dbReference type="GeneID" id="110232600"/>
<dbReference type="OrthoDB" id="190105at2759"/>
<dbReference type="Pfam" id="PF12937">
    <property type="entry name" value="F-box-like"/>
    <property type="match status" value="1"/>
</dbReference>
<dbReference type="GO" id="GO:0019005">
    <property type="term" value="C:SCF ubiquitin ligase complex"/>
    <property type="evidence" value="ECO:0007669"/>
    <property type="project" value="TreeGrafter"/>
</dbReference>
<organism evidence="2 3">
    <name type="scientific">Exaiptasia diaphana</name>
    <name type="common">Tropical sea anemone</name>
    <name type="synonym">Aiptasia pulchella</name>
    <dbReference type="NCBI Taxonomy" id="2652724"/>
    <lineage>
        <taxon>Eukaryota</taxon>
        <taxon>Metazoa</taxon>
        <taxon>Cnidaria</taxon>
        <taxon>Anthozoa</taxon>
        <taxon>Hexacorallia</taxon>
        <taxon>Actiniaria</taxon>
        <taxon>Aiptasiidae</taxon>
        <taxon>Exaiptasia</taxon>
    </lineage>
</organism>
<dbReference type="RefSeq" id="XP_028512954.1">
    <property type="nucleotide sequence ID" value="XM_028657153.1"/>
</dbReference>
<keyword evidence="3" id="KW-1185">Reference proteome</keyword>
<dbReference type="KEGG" id="epa:110232600"/>
<name>A0A913YD44_EXADI</name>
<dbReference type="EnsemblMetazoa" id="XM_028657153.1">
    <property type="protein sequence ID" value="XP_028512954.1"/>
    <property type="gene ID" value="LOC110232600"/>
</dbReference>
<evidence type="ECO:0000313" key="2">
    <source>
        <dbReference type="EnsemblMetazoa" id="XP_028512954.1"/>
    </source>
</evidence>
<accession>A0A913YD44</accession>
<dbReference type="PANTHER" id="PTHR12874">
    <property type="entry name" value="F-BOX ONLY PROTEIN 48-RELATED"/>
    <property type="match status" value="1"/>
</dbReference>
<dbReference type="InterPro" id="IPR036047">
    <property type="entry name" value="F-box-like_dom_sf"/>
</dbReference>
<dbReference type="GO" id="GO:0005737">
    <property type="term" value="C:cytoplasm"/>
    <property type="evidence" value="ECO:0007669"/>
    <property type="project" value="TreeGrafter"/>
</dbReference>
<evidence type="ECO:0000313" key="3">
    <source>
        <dbReference type="Proteomes" id="UP000887567"/>
    </source>
</evidence>
<evidence type="ECO:0000259" key="1">
    <source>
        <dbReference type="PROSITE" id="PS50181"/>
    </source>
</evidence>
<dbReference type="SMART" id="SM00256">
    <property type="entry name" value="FBOX"/>
    <property type="match status" value="1"/>
</dbReference>
<dbReference type="SUPFAM" id="SSF81383">
    <property type="entry name" value="F-box domain"/>
    <property type="match status" value="1"/>
</dbReference>
<sequence length="376" mass="43605">MKSVRRAGDKNWLYGADPLTFKSSKWWQGHKGQTLLTARRTRLSKYFKMQLNQINEWLDEWLPHERVDMLAEVVKCCNPDCLNFFALCLGRRLRDQTSINSLPDHILRKVLNYLDIRSLCRSSQVCQRWRYLCQDGSIWKKRLRMIGLSEGIVNLPRKIETLAKNQHVDWKQAYLEVRNFYNKGMTTTLVEQQGVPTDKEIKDEKIGEPLLLFSSAPPQQTIQRLQQTPDKPDSPSGHELVDILIVKTMNNIGPVQTPTTADQLQRKAEFESKAEDQNDLTGGNLKMLAKSLRLLLKQKDEPEEEVALDIRPALVQASNLLVSSNLISRDCLFLYHYYIKYSCTYLLKGNNAVPTQSVKYFFLYIYNMNLILFISI</sequence>
<protein>
    <recommendedName>
        <fullName evidence="1">F-box domain-containing protein</fullName>
    </recommendedName>
</protein>
<dbReference type="Gene3D" id="1.20.1280.50">
    <property type="match status" value="1"/>
</dbReference>
<proteinExistence type="predicted"/>
<dbReference type="AlphaFoldDB" id="A0A913YD44"/>
<feature type="domain" description="F-box" evidence="1">
    <location>
        <begin position="96"/>
        <end position="142"/>
    </location>
</feature>
<dbReference type="PANTHER" id="PTHR12874:SF9">
    <property type="entry name" value="F-BOX ONLY PROTEIN 48"/>
    <property type="match status" value="1"/>
</dbReference>
<dbReference type="PROSITE" id="PS50181">
    <property type="entry name" value="FBOX"/>
    <property type="match status" value="1"/>
</dbReference>